<dbReference type="Pfam" id="PF18289">
    <property type="entry name" value="HU-CCDC81_euk_2"/>
    <property type="match status" value="1"/>
</dbReference>
<evidence type="ECO:0000313" key="2">
    <source>
        <dbReference type="EMBL" id="KFU88832.1"/>
    </source>
</evidence>
<evidence type="ECO:0000313" key="3">
    <source>
        <dbReference type="Proteomes" id="UP000031515"/>
    </source>
</evidence>
<dbReference type="InterPro" id="IPR026295">
    <property type="entry name" value="CCD81"/>
</dbReference>
<feature type="non-terminal residue" evidence="2">
    <location>
        <position position="1"/>
    </location>
</feature>
<dbReference type="GO" id="GO:0005815">
    <property type="term" value="C:microtubule organizing center"/>
    <property type="evidence" value="ECO:0007669"/>
    <property type="project" value="TreeGrafter"/>
</dbReference>
<dbReference type="InterPro" id="IPR040673">
    <property type="entry name" value="CCDC81_HU_dom_2"/>
</dbReference>
<reference evidence="2 3" key="1">
    <citation type="submission" date="2013-08" db="EMBL/GenBank/DDBJ databases">
        <title>Genome evolution of avian class.</title>
        <authorList>
            <person name="Zhang G."/>
            <person name="Li C."/>
        </authorList>
    </citation>
    <scope>NUCLEOTIDE SEQUENCE [LARGE SCALE GENOMIC DNA]</scope>
    <source>
        <strain evidence="2">M959</strain>
    </source>
</reference>
<accession>A0A093BNX6</accession>
<feature type="domain" description="CCDC81 HU" evidence="1">
    <location>
        <begin position="5"/>
        <end position="77"/>
    </location>
</feature>
<gene>
    <name evidence="2" type="ORF">M959_14573</name>
</gene>
<dbReference type="PANTHER" id="PTHR14362:SF2">
    <property type="entry name" value="COILED-COIL DOMAIN-CONTAINING PROTEIN 81"/>
    <property type="match status" value="1"/>
</dbReference>
<dbReference type="AlphaFoldDB" id="A0A093BNX6"/>
<keyword evidence="3" id="KW-1185">Reference proteome</keyword>
<evidence type="ECO:0000259" key="1">
    <source>
        <dbReference type="Pfam" id="PF18289"/>
    </source>
</evidence>
<protein>
    <submittedName>
        <fullName evidence="2">Coiled-coil domain-containing protein 81</fullName>
    </submittedName>
</protein>
<organism evidence="2 3">
    <name type="scientific">Chaetura pelagica</name>
    <name type="common">Chimney swift</name>
    <name type="synonym">Hirundo pelagica</name>
    <dbReference type="NCBI Taxonomy" id="8897"/>
    <lineage>
        <taxon>Eukaryota</taxon>
        <taxon>Metazoa</taxon>
        <taxon>Chordata</taxon>
        <taxon>Craniata</taxon>
        <taxon>Vertebrata</taxon>
        <taxon>Euteleostomi</taxon>
        <taxon>Archelosauria</taxon>
        <taxon>Archosauria</taxon>
        <taxon>Dinosauria</taxon>
        <taxon>Saurischia</taxon>
        <taxon>Theropoda</taxon>
        <taxon>Coelurosauria</taxon>
        <taxon>Aves</taxon>
        <taxon>Neognathae</taxon>
        <taxon>Neoaves</taxon>
        <taxon>Strisores</taxon>
        <taxon>Apodiformes</taxon>
        <taxon>Apodidae</taxon>
        <taxon>Apodinae</taxon>
        <taxon>Chaetura</taxon>
    </lineage>
</organism>
<proteinExistence type="predicted"/>
<reference evidence="3" key="2">
    <citation type="journal article" date="2014" name="Science">
        <title>Comparative genomics reveals insights into avian genome evolution and adaptation.</title>
        <authorList>
            <consortium name="Avian Genome Consortium"/>
            <person name="Zhang G."/>
            <person name="Li C."/>
            <person name="Li Q."/>
            <person name="Li B."/>
            <person name="Larkin D.M."/>
            <person name="Lee C."/>
            <person name="Storz J.F."/>
            <person name="Antunes A."/>
            <person name="Greenwold M.J."/>
            <person name="Meredith R.W."/>
            <person name="Odeen A."/>
            <person name="Cui J."/>
            <person name="Zhou Q."/>
            <person name="Xu L."/>
            <person name="Pan H."/>
            <person name="Wang Z."/>
            <person name="Jin L."/>
            <person name="Zhang P."/>
            <person name="Hu H."/>
            <person name="Yang W."/>
            <person name="Hu J."/>
            <person name="Xiao J."/>
            <person name="Yang Z."/>
            <person name="Liu Y."/>
            <person name="Xie Q."/>
            <person name="Yu H."/>
            <person name="Lian J."/>
            <person name="Wen P."/>
            <person name="Zhang F."/>
            <person name="Li H."/>
            <person name="Zeng Y."/>
            <person name="Xiong Z."/>
            <person name="Liu S."/>
            <person name="Zhou L."/>
            <person name="Huang Z."/>
            <person name="An N."/>
            <person name="Wang J."/>
            <person name="Zheng Q."/>
            <person name="Xiong Y."/>
            <person name="Wang G."/>
            <person name="Wang B."/>
            <person name="Wang J."/>
            <person name="Fan Y."/>
            <person name="da Fonseca R.R."/>
            <person name="Alfaro-Nunez A."/>
            <person name="Schubert M."/>
            <person name="Orlando L."/>
            <person name="Mourier T."/>
            <person name="Howard J.T."/>
            <person name="Ganapathy G."/>
            <person name="Pfenning A."/>
            <person name="Whitney O."/>
            <person name="Rivas M.V."/>
            <person name="Hara E."/>
            <person name="Smith J."/>
            <person name="Farre M."/>
            <person name="Narayan J."/>
            <person name="Slavov G."/>
            <person name="Romanov M.N."/>
            <person name="Borges R."/>
            <person name="Machado J.P."/>
            <person name="Khan I."/>
            <person name="Springer M.S."/>
            <person name="Gatesy J."/>
            <person name="Hoffmann F.G."/>
            <person name="Opazo J.C."/>
            <person name="Hastad O."/>
            <person name="Sawyer R.H."/>
            <person name="Kim H."/>
            <person name="Kim K.W."/>
            <person name="Kim H.J."/>
            <person name="Cho S."/>
            <person name="Li N."/>
            <person name="Huang Y."/>
            <person name="Bruford M.W."/>
            <person name="Zhan X."/>
            <person name="Dixon A."/>
            <person name="Bertelsen M.F."/>
            <person name="Derryberry E."/>
            <person name="Warren W."/>
            <person name="Wilson R.K."/>
            <person name="Li S."/>
            <person name="Ray D.A."/>
            <person name="Green R.E."/>
            <person name="O'Brien S.J."/>
            <person name="Griffin D."/>
            <person name="Johnson W.E."/>
            <person name="Haussler D."/>
            <person name="Ryder O.A."/>
            <person name="Willerslev E."/>
            <person name="Graves G.R."/>
            <person name="Alstrom P."/>
            <person name="Fjeldsa J."/>
            <person name="Mindell D.P."/>
            <person name="Edwards S.V."/>
            <person name="Braun E.L."/>
            <person name="Rahbek C."/>
            <person name="Burt D.W."/>
            <person name="Houde P."/>
            <person name="Zhang Y."/>
            <person name="Yang H."/>
            <person name="Wang J."/>
            <person name="Jarvis E.D."/>
            <person name="Gilbert M.T."/>
            <person name="Wang J."/>
        </authorList>
    </citation>
    <scope>NUCLEOTIDE SEQUENCE [LARGE SCALE GENOMIC DNA]</scope>
</reference>
<dbReference type="PANTHER" id="PTHR14362">
    <property type="entry name" value="COILED-COIL DOMAIN-CONTAINING PROTEIN 81"/>
    <property type="match status" value="1"/>
</dbReference>
<sequence length="127" mass="13961">GNKELEPLKYSKVATAISVSRRKVEGCIQGTVSLLSHCLGKGKNVSLILKDVGVLLIEGTKVQMKFYYDFLDRMSGKENLEKAVSQVPQLLNMTVSPVVPVASLTFSGHVIIFPEFEMEVVSKPPPR</sequence>
<name>A0A093BNX6_CHAPE</name>
<dbReference type="EMBL" id="KN126322">
    <property type="protein sequence ID" value="KFU88832.1"/>
    <property type="molecule type" value="Genomic_DNA"/>
</dbReference>
<feature type="non-terminal residue" evidence="2">
    <location>
        <position position="127"/>
    </location>
</feature>
<dbReference type="Proteomes" id="UP000031515">
    <property type="component" value="Unassembled WGS sequence"/>
</dbReference>